<evidence type="ECO:0008006" key="4">
    <source>
        <dbReference type="Google" id="ProtNLM"/>
    </source>
</evidence>
<feature type="transmembrane region" description="Helical" evidence="1">
    <location>
        <begin position="7"/>
        <end position="33"/>
    </location>
</feature>
<keyword evidence="3" id="KW-1185">Reference proteome</keyword>
<reference evidence="2 3" key="1">
    <citation type="submission" date="2023-07" db="EMBL/GenBank/DDBJ databases">
        <title>Genomic Encyclopedia of Type Strains, Phase IV (KMG-IV): sequencing the most valuable type-strain genomes for metagenomic binning, comparative biology and taxonomic classification.</title>
        <authorList>
            <person name="Goeker M."/>
        </authorList>
    </citation>
    <scope>NUCLEOTIDE SEQUENCE [LARGE SCALE GENOMIC DNA]</scope>
    <source>
        <strain evidence="2 3">DSM 22170</strain>
    </source>
</reference>
<feature type="transmembrane region" description="Helical" evidence="1">
    <location>
        <begin position="39"/>
        <end position="61"/>
    </location>
</feature>
<dbReference type="RefSeq" id="WP_188773607.1">
    <property type="nucleotide sequence ID" value="NZ_BMMB01000001.1"/>
</dbReference>
<protein>
    <recommendedName>
        <fullName evidence="4">MFS transporter</fullName>
    </recommendedName>
</protein>
<dbReference type="SUPFAM" id="SSF103473">
    <property type="entry name" value="MFS general substrate transporter"/>
    <property type="match status" value="1"/>
</dbReference>
<sequence length="250" mass="28764">MNRNRGIAIIALLYGLTLLVTIISFILLGNVLIADSRFWISLAALLLAETLFWSLAGWGALRGERFASTVPAYMGQLVTAGLYAILVIVYTLLFWLLFNLGALFYGWLQLTTFVVAVGVIALISWFMQSERYIDSQERLQKLSIHDIRQGLGEAGLHIRSWQEPYRSEVSRLLSELEENVRFSDPVTHPAIWKEEEQLTDEIRQLREWMMQAPTGDEQQMNRQLEQLRQHFQTAHDILRQRNTRLAASKS</sequence>
<keyword evidence="1" id="KW-0812">Transmembrane</keyword>
<keyword evidence="1" id="KW-1133">Transmembrane helix</keyword>
<evidence type="ECO:0000256" key="1">
    <source>
        <dbReference type="SAM" id="Phobius"/>
    </source>
</evidence>
<feature type="transmembrane region" description="Helical" evidence="1">
    <location>
        <begin position="104"/>
        <end position="126"/>
    </location>
</feature>
<dbReference type="EMBL" id="JAVDQH010000004">
    <property type="protein sequence ID" value="MDR6243413.1"/>
    <property type="molecule type" value="Genomic_DNA"/>
</dbReference>
<proteinExistence type="predicted"/>
<keyword evidence="1" id="KW-0472">Membrane</keyword>
<comment type="caution">
    <text evidence="2">The sequence shown here is derived from an EMBL/GenBank/DDBJ whole genome shotgun (WGS) entry which is preliminary data.</text>
</comment>
<feature type="transmembrane region" description="Helical" evidence="1">
    <location>
        <begin position="73"/>
        <end position="98"/>
    </location>
</feature>
<name>A0ABU1IYX3_9BACL</name>
<dbReference type="InterPro" id="IPR036259">
    <property type="entry name" value="MFS_trans_sf"/>
</dbReference>
<evidence type="ECO:0000313" key="3">
    <source>
        <dbReference type="Proteomes" id="UP001185028"/>
    </source>
</evidence>
<evidence type="ECO:0000313" key="2">
    <source>
        <dbReference type="EMBL" id="MDR6243413.1"/>
    </source>
</evidence>
<organism evidence="2 3">
    <name type="scientific">Paenibacillus hunanensis</name>
    <dbReference type="NCBI Taxonomy" id="539262"/>
    <lineage>
        <taxon>Bacteria</taxon>
        <taxon>Bacillati</taxon>
        <taxon>Bacillota</taxon>
        <taxon>Bacilli</taxon>
        <taxon>Bacillales</taxon>
        <taxon>Paenibacillaceae</taxon>
        <taxon>Paenibacillus</taxon>
    </lineage>
</organism>
<accession>A0ABU1IYX3</accession>
<dbReference type="Proteomes" id="UP001185028">
    <property type="component" value="Unassembled WGS sequence"/>
</dbReference>
<gene>
    <name evidence="2" type="ORF">JOC58_001300</name>
</gene>